<dbReference type="Proteomes" id="UP000324513">
    <property type="component" value="Unassembled WGS sequence"/>
</dbReference>
<organism evidence="1 2">
    <name type="scientific">Elizabethkingia miricola</name>
    <name type="common">Chryseobacterium miricola</name>
    <dbReference type="NCBI Taxonomy" id="172045"/>
    <lineage>
        <taxon>Bacteria</taxon>
        <taxon>Pseudomonadati</taxon>
        <taxon>Bacteroidota</taxon>
        <taxon>Flavobacteriia</taxon>
        <taxon>Flavobacteriales</taxon>
        <taxon>Weeksellaceae</taxon>
        <taxon>Elizabethkingia</taxon>
    </lineage>
</organism>
<sequence>MATKVQKAPMKTFYFSLRQYDPDQVQRVKSQPASLQTPLKSITKIEKNRQVVYNL</sequence>
<proteinExistence type="predicted"/>
<evidence type="ECO:0000313" key="2">
    <source>
        <dbReference type="Proteomes" id="UP000324513"/>
    </source>
</evidence>
<reference evidence="1 2" key="1">
    <citation type="submission" date="2019-07" db="EMBL/GenBank/DDBJ databases">
        <title>Genomic Encyclopedia of Archaeal and Bacterial Type Strains, Phase II (KMG-II): from individual species to whole genera.</title>
        <authorList>
            <person name="Goeker M."/>
        </authorList>
    </citation>
    <scope>NUCLEOTIDE SEQUENCE [LARGE SCALE GENOMIC DNA]</scope>
    <source>
        <strain evidence="1 2">DSM 14571</strain>
    </source>
</reference>
<accession>A0ABY3NFS9</accession>
<evidence type="ECO:0000313" key="1">
    <source>
        <dbReference type="EMBL" id="TYO91748.1"/>
    </source>
</evidence>
<protein>
    <submittedName>
        <fullName evidence="1">Uncharacterized protein</fullName>
    </submittedName>
</protein>
<comment type="caution">
    <text evidence="1">The sequence shown here is derived from an EMBL/GenBank/DDBJ whole genome shotgun (WGS) entry which is preliminary data.</text>
</comment>
<name>A0ABY3NFS9_ELIMR</name>
<keyword evidence="2" id="KW-1185">Reference proteome</keyword>
<dbReference type="EMBL" id="VNHK01000006">
    <property type="protein sequence ID" value="TYO91748.1"/>
    <property type="molecule type" value="Genomic_DNA"/>
</dbReference>
<gene>
    <name evidence="1" type="ORF">LX74_01993</name>
</gene>